<evidence type="ECO:0000256" key="1">
    <source>
        <dbReference type="SAM" id="MobiDB-lite"/>
    </source>
</evidence>
<evidence type="ECO:0000313" key="4">
    <source>
        <dbReference type="EMBL" id="MFJ1267806.1"/>
    </source>
</evidence>
<protein>
    <recommendedName>
        <fullName evidence="3">T2SS substrate NttA domain-containing protein</fullName>
    </recommendedName>
</protein>
<dbReference type="InterPro" id="IPR056212">
    <property type="entry name" value="NttA"/>
</dbReference>
<keyword evidence="5" id="KW-1185">Reference proteome</keyword>
<dbReference type="Pfam" id="PF24275">
    <property type="entry name" value="NttA"/>
    <property type="match status" value="1"/>
</dbReference>
<organism evidence="4 5">
    <name type="scientific">Legionella lytica</name>
    <dbReference type="NCBI Taxonomy" id="96232"/>
    <lineage>
        <taxon>Bacteria</taxon>
        <taxon>Pseudomonadati</taxon>
        <taxon>Pseudomonadota</taxon>
        <taxon>Gammaproteobacteria</taxon>
        <taxon>Legionellales</taxon>
        <taxon>Legionellaceae</taxon>
        <taxon>Legionella</taxon>
    </lineage>
</organism>
<evidence type="ECO:0000313" key="5">
    <source>
        <dbReference type="Proteomes" id="UP001615550"/>
    </source>
</evidence>
<reference evidence="4 5" key="1">
    <citation type="submission" date="2024-08" db="EMBL/GenBank/DDBJ databases">
        <title>Draft Genome Sequence of Legionella lytica strain DSB2004, Isolated From a Fire Sprinkler System.</title>
        <authorList>
            <person name="Everhart A.D."/>
            <person name="Kidane D.T."/>
            <person name="Farone A.L."/>
            <person name="Farone M.B."/>
        </authorList>
    </citation>
    <scope>NUCLEOTIDE SEQUENCE [LARGE SCALE GENOMIC DNA]</scope>
    <source>
        <strain evidence="4 5">DSB2004</strain>
    </source>
</reference>
<keyword evidence="2" id="KW-0732">Signal</keyword>
<dbReference type="EMBL" id="JBGORX010000001">
    <property type="protein sequence ID" value="MFJ1267806.1"/>
    <property type="molecule type" value="Genomic_DNA"/>
</dbReference>
<gene>
    <name evidence="4" type="ORF">ACD661_04425</name>
</gene>
<feature type="region of interest" description="Disordered" evidence="1">
    <location>
        <begin position="24"/>
        <end position="59"/>
    </location>
</feature>
<evidence type="ECO:0000259" key="3">
    <source>
        <dbReference type="Pfam" id="PF24275"/>
    </source>
</evidence>
<evidence type="ECO:0000256" key="2">
    <source>
        <dbReference type="SAM" id="SignalP"/>
    </source>
</evidence>
<feature type="chain" id="PRO_5046402387" description="T2SS substrate NttA domain-containing protein" evidence="2">
    <location>
        <begin position="21"/>
        <end position="154"/>
    </location>
</feature>
<sequence length="154" mass="16372">MQKQTLIAVSILLGSSIACADTTPSTTTTTAPATPVAPAEAPAAPAPTIPAATETSPDVTSEMTKDAWLKAIEPMLPTLICKGFINDPDLKQRLETIKMTYDQCVSVIPESVDKCHNQLYASIPAKVSNTDASTWGKTLGECIGKDFAMKYLIK</sequence>
<name>A0ABW8D7I4_9GAMM</name>
<accession>A0ABW8D7I4</accession>
<comment type="caution">
    <text evidence="4">The sequence shown here is derived from an EMBL/GenBank/DDBJ whole genome shotgun (WGS) entry which is preliminary data.</text>
</comment>
<feature type="domain" description="T2SS substrate NttA" evidence="3">
    <location>
        <begin position="62"/>
        <end position="153"/>
    </location>
</feature>
<proteinExistence type="predicted"/>
<dbReference type="Proteomes" id="UP001615550">
    <property type="component" value="Unassembled WGS sequence"/>
</dbReference>
<dbReference type="PROSITE" id="PS51257">
    <property type="entry name" value="PROKAR_LIPOPROTEIN"/>
    <property type="match status" value="1"/>
</dbReference>
<feature type="compositionally biased region" description="Low complexity" evidence="1">
    <location>
        <begin position="24"/>
        <end position="43"/>
    </location>
</feature>
<feature type="signal peptide" evidence="2">
    <location>
        <begin position="1"/>
        <end position="20"/>
    </location>
</feature>
<dbReference type="RefSeq" id="WP_400186617.1">
    <property type="nucleotide sequence ID" value="NZ_JBGORX010000001.1"/>
</dbReference>